<evidence type="ECO:0000313" key="2">
    <source>
        <dbReference type="EMBL" id="MST97936.1"/>
    </source>
</evidence>
<organism evidence="2 3">
    <name type="scientific">Victivallis lenta</name>
    <dbReference type="NCBI Taxonomy" id="2606640"/>
    <lineage>
        <taxon>Bacteria</taxon>
        <taxon>Pseudomonadati</taxon>
        <taxon>Lentisphaerota</taxon>
        <taxon>Lentisphaeria</taxon>
        <taxon>Victivallales</taxon>
        <taxon>Victivallaceae</taxon>
        <taxon>Victivallis</taxon>
    </lineage>
</organism>
<accession>A0A844G3K2</accession>
<evidence type="ECO:0000313" key="3">
    <source>
        <dbReference type="Proteomes" id="UP000435649"/>
    </source>
</evidence>
<gene>
    <name evidence="2" type="ORF">FYJ85_12895</name>
</gene>
<dbReference type="EMBL" id="VUNS01000014">
    <property type="protein sequence ID" value="MST97936.1"/>
    <property type="molecule type" value="Genomic_DNA"/>
</dbReference>
<name>A0A844G3K2_9BACT</name>
<protein>
    <recommendedName>
        <fullName evidence="4">Peptidase C39-like protein</fullName>
    </recommendedName>
</protein>
<evidence type="ECO:0000256" key="1">
    <source>
        <dbReference type="SAM" id="SignalP"/>
    </source>
</evidence>
<proteinExistence type="predicted"/>
<comment type="caution">
    <text evidence="2">The sequence shown here is derived from an EMBL/GenBank/DDBJ whole genome shotgun (WGS) entry which is preliminary data.</text>
</comment>
<feature type="signal peptide" evidence="1">
    <location>
        <begin position="1"/>
        <end position="19"/>
    </location>
</feature>
<dbReference type="Proteomes" id="UP000435649">
    <property type="component" value="Unassembled WGS sequence"/>
</dbReference>
<reference evidence="2 3" key="1">
    <citation type="submission" date="2019-08" db="EMBL/GenBank/DDBJ databases">
        <title>In-depth cultivation of the pig gut microbiome towards novel bacterial diversity and tailored functional studies.</title>
        <authorList>
            <person name="Wylensek D."/>
            <person name="Hitch T.C.A."/>
            <person name="Clavel T."/>
        </authorList>
    </citation>
    <scope>NUCLEOTIDE SEQUENCE [LARGE SCALE GENOMIC DNA]</scope>
    <source>
        <strain evidence="2 3">BBE-744-WT-12</strain>
    </source>
</reference>
<dbReference type="AlphaFoldDB" id="A0A844G3K2"/>
<dbReference type="RefSeq" id="WP_154419052.1">
    <property type="nucleotide sequence ID" value="NZ_VUNS01000014.1"/>
</dbReference>
<sequence>MKKFLVFLFAVFAMLAAYAAELDGLIDARAELWKMSGQTVMKNYPDLFVWMDQGRTRLRYNVRENRAPLTLFGRRVLEVIIDVKDEKICELNVSVYNRGDAGEIPKKTFDALLDAAENRLAGLAGRENVPQTQNVSVEGSRIRSKVWRTDAYDVVMRWSYTRSVPEFLAIDFFPAGGAPKSLREGLKTTVATSELDKRLINDEDGSRYMTVPMVDQGAKGYCVAATVERILRYYGSNIDQHMIAKLAESDAQRGTNINKIVEVLEGNQVKLGIRYRKLYQYSDLDTYSDFKGMINSYNTIARRMKLKKIDFNDYVYIVDRTKYLSYGALMKSLDFKVFRELRKKDKGDNRDFLEAVKENIDEGIPLCWSTFIFPGVGGSGGSEFGMHMRIITGYNTKTGEIIYSDSWGAEHEKKVMKPEDAWGITVNLIALEPRRRNAK</sequence>
<feature type="chain" id="PRO_5032659685" description="Peptidase C39-like protein" evidence="1">
    <location>
        <begin position="20"/>
        <end position="439"/>
    </location>
</feature>
<keyword evidence="3" id="KW-1185">Reference proteome</keyword>
<keyword evidence="1" id="KW-0732">Signal</keyword>
<evidence type="ECO:0008006" key="4">
    <source>
        <dbReference type="Google" id="ProtNLM"/>
    </source>
</evidence>